<dbReference type="Gene3D" id="1.10.10.10">
    <property type="entry name" value="Winged helix-like DNA-binding domain superfamily/Winged helix DNA-binding domain"/>
    <property type="match status" value="1"/>
</dbReference>
<gene>
    <name evidence="6" type="ORF">P255_00382</name>
</gene>
<accession>V2UUD6</accession>
<dbReference type="PATRIC" id="fig|1341683.3.peg.370"/>
<proteinExistence type="inferred from homology"/>
<evidence type="ECO:0000256" key="2">
    <source>
        <dbReference type="ARBA" id="ARBA00023015"/>
    </source>
</evidence>
<dbReference type="GO" id="GO:0043565">
    <property type="term" value="F:sequence-specific DNA binding"/>
    <property type="evidence" value="ECO:0007669"/>
    <property type="project" value="TreeGrafter"/>
</dbReference>
<sequence>MIEDIRYLIIFAKIAEFGSISKAAKALGLSSATLSQHLHKLEKNLACALFYRNTRNMTLTHDGERLLETAKSILGLYETGMSEFKQRSLITKQKLHISIPAVFIHGQFMQHVMAFAEQHVDLNLQITCDDQRSDIIEENIDVAFRIGELPNSAFKAKYLFALPRRIVATQKFLDQYPPVQQPDDLQQMRWIGLSMRPNSRRLQHDRTGEDVEICYQPQVYVNNVEASYALVKLHAGLAAPPDELTQADRQTGQVVEVLPEWRLPPLSVYAVWHANVPISGIAYALIQHLYRRFNPSID</sequence>
<dbReference type="CDD" id="cd08422">
    <property type="entry name" value="PBP2_CrgA_like"/>
    <property type="match status" value="1"/>
</dbReference>
<comment type="similarity">
    <text evidence="1">Belongs to the LysR transcriptional regulatory family.</text>
</comment>
<dbReference type="OrthoDB" id="9815676at2"/>
<comment type="caution">
    <text evidence="6">The sequence shown here is derived from an EMBL/GenBank/DDBJ whole genome shotgun (WGS) entry which is preliminary data.</text>
</comment>
<dbReference type="SUPFAM" id="SSF53850">
    <property type="entry name" value="Periplasmic binding protein-like II"/>
    <property type="match status" value="1"/>
</dbReference>
<dbReference type="InterPro" id="IPR036390">
    <property type="entry name" value="WH_DNA-bd_sf"/>
</dbReference>
<organism evidence="6 7">
    <name type="scientific">Acinetobacter brisouii CIP 110357</name>
    <dbReference type="NCBI Taxonomy" id="1341683"/>
    <lineage>
        <taxon>Bacteria</taxon>
        <taxon>Pseudomonadati</taxon>
        <taxon>Pseudomonadota</taxon>
        <taxon>Gammaproteobacteria</taxon>
        <taxon>Moraxellales</taxon>
        <taxon>Moraxellaceae</taxon>
        <taxon>Acinetobacter</taxon>
    </lineage>
</organism>
<dbReference type="AlphaFoldDB" id="V2UUD6"/>
<dbReference type="InterPro" id="IPR000847">
    <property type="entry name" value="LysR_HTH_N"/>
</dbReference>
<dbReference type="HOGENOM" id="CLU_039613_16_2_6"/>
<reference evidence="6 7" key="1">
    <citation type="submission" date="2013-10" db="EMBL/GenBank/DDBJ databases">
        <title>The Genome Sequence of Acinetobacter brisouii CIP 110357.</title>
        <authorList>
            <consortium name="The Broad Institute Genomics Platform"/>
            <consortium name="The Broad Institute Genome Sequencing Center for Infectious Disease"/>
            <person name="Cerqueira G."/>
            <person name="Feldgarden M."/>
            <person name="Courvalin P."/>
            <person name="Grillot-Courvalin C."/>
            <person name="Clermont D."/>
            <person name="Rocha E."/>
            <person name="Yoon E.-J."/>
            <person name="Nemec A."/>
            <person name="Young S.K."/>
            <person name="Zeng Q."/>
            <person name="Gargeya S."/>
            <person name="Fitzgerald M."/>
            <person name="Abouelleil A."/>
            <person name="Alvarado L."/>
            <person name="Berlin A.M."/>
            <person name="Chapman S.B."/>
            <person name="Gainer-Dewar J."/>
            <person name="Goldberg J."/>
            <person name="Gnerre S."/>
            <person name="Griggs A."/>
            <person name="Gujja S."/>
            <person name="Hansen M."/>
            <person name="Howarth C."/>
            <person name="Imamovic A."/>
            <person name="Ireland A."/>
            <person name="Larimer J."/>
            <person name="McCowan C."/>
            <person name="Murphy C."/>
            <person name="Pearson M."/>
            <person name="Poon T.W."/>
            <person name="Priest M."/>
            <person name="Roberts A."/>
            <person name="Saif S."/>
            <person name="Shea T."/>
            <person name="Sykes S."/>
            <person name="Wortman J."/>
            <person name="Nusbaum C."/>
            <person name="Birren B."/>
        </authorList>
    </citation>
    <scope>NUCLEOTIDE SEQUENCE [LARGE SCALE GENOMIC DNA]</scope>
    <source>
        <strain evidence="6 7">CIP 110357</strain>
    </source>
</reference>
<dbReference type="Pfam" id="PF00126">
    <property type="entry name" value="HTH_1"/>
    <property type="match status" value="1"/>
</dbReference>
<dbReference type="RefSeq" id="WP_004903071.1">
    <property type="nucleotide sequence ID" value="NZ_BBTI01000004.1"/>
</dbReference>
<dbReference type="GO" id="GO:0006351">
    <property type="term" value="P:DNA-templated transcription"/>
    <property type="evidence" value="ECO:0007669"/>
    <property type="project" value="TreeGrafter"/>
</dbReference>
<dbReference type="InterPro" id="IPR058163">
    <property type="entry name" value="LysR-type_TF_proteobact-type"/>
</dbReference>
<protein>
    <recommendedName>
        <fullName evidence="5">HTH lysR-type domain-containing protein</fullName>
    </recommendedName>
</protein>
<dbReference type="Proteomes" id="UP000018418">
    <property type="component" value="Unassembled WGS sequence"/>
</dbReference>
<feature type="domain" description="HTH lysR-type" evidence="5">
    <location>
        <begin position="1"/>
        <end position="60"/>
    </location>
</feature>
<evidence type="ECO:0000256" key="4">
    <source>
        <dbReference type="ARBA" id="ARBA00023163"/>
    </source>
</evidence>
<dbReference type="EMBL" id="AYEU01000003">
    <property type="protein sequence ID" value="ESK52231.1"/>
    <property type="molecule type" value="Genomic_DNA"/>
</dbReference>
<evidence type="ECO:0000313" key="6">
    <source>
        <dbReference type="EMBL" id="ESK52231.1"/>
    </source>
</evidence>
<dbReference type="InterPro" id="IPR005119">
    <property type="entry name" value="LysR_subst-bd"/>
</dbReference>
<keyword evidence="7" id="KW-1185">Reference proteome</keyword>
<evidence type="ECO:0000256" key="1">
    <source>
        <dbReference type="ARBA" id="ARBA00009437"/>
    </source>
</evidence>
<dbReference type="STRING" id="396323.VH98_13180"/>
<evidence type="ECO:0000259" key="5">
    <source>
        <dbReference type="PROSITE" id="PS50931"/>
    </source>
</evidence>
<evidence type="ECO:0000256" key="3">
    <source>
        <dbReference type="ARBA" id="ARBA00023125"/>
    </source>
</evidence>
<dbReference type="FunFam" id="1.10.10.10:FF:000001">
    <property type="entry name" value="LysR family transcriptional regulator"/>
    <property type="match status" value="1"/>
</dbReference>
<dbReference type="Gene3D" id="3.40.190.290">
    <property type="match status" value="1"/>
</dbReference>
<dbReference type="PROSITE" id="PS50931">
    <property type="entry name" value="HTH_LYSR"/>
    <property type="match status" value="1"/>
</dbReference>
<name>V2UUD6_9GAMM</name>
<dbReference type="GO" id="GO:0003700">
    <property type="term" value="F:DNA-binding transcription factor activity"/>
    <property type="evidence" value="ECO:0007669"/>
    <property type="project" value="InterPro"/>
</dbReference>
<dbReference type="Pfam" id="PF03466">
    <property type="entry name" value="LysR_substrate"/>
    <property type="match status" value="1"/>
</dbReference>
<keyword evidence="2" id="KW-0805">Transcription regulation</keyword>
<dbReference type="SUPFAM" id="SSF46785">
    <property type="entry name" value="Winged helix' DNA-binding domain"/>
    <property type="match status" value="1"/>
</dbReference>
<dbReference type="PANTHER" id="PTHR30537">
    <property type="entry name" value="HTH-TYPE TRANSCRIPTIONAL REGULATOR"/>
    <property type="match status" value="1"/>
</dbReference>
<keyword evidence="4" id="KW-0804">Transcription</keyword>
<dbReference type="InterPro" id="IPR036388">
    <property type="entry name" value="WH-like_DNA-bd_sf"/>
</dbReference>
<keyword evidence="3" id="KW-0238">DNA-binding</keyword>
<dbReference type="PANTHER" id="PTHR30537:SF30">
    <property type="entry name" value="TRANSCRIPTIONAL REGULATOR-RELATED"/>
    <property type="match status" value="1"/>
</dbReference>
<evidence type="ECO:0000313" key="7">
    <source>
        <dbReference type="Proteomes" id="UP000018418"/>
    </source>
</evidence>